<keyword evidence="9" id="KW-0282">Flagellum</keyword>
<feature type="domain" description="Flagellar basal body rod protein N-terminal" evidence="5">
    <location>
        <begin position="6"/>
        <end position="35"/>
    </location>
</feature>
<evidence type="ECO:0000259" key="5">
    <source>
        <dbReference type="Pfam" id="PF00460"/>
    </source>
</evidence>
<dbReference type="GO" id="GO:0009425">
    <property type="term" value="C:bacterial-type flagellum basal body"/>
    <property type="evidence" value="ECO:0007669"/>
    <property type="project" value="UniProtKB-SubCell"/>
</dbReference>
<evidence type="ECO:0000259" key="6">
    <source>
        <dbReference type="Pfam" id="PF06429"/>
    </source>
</evidence>
<name>A0A845AX18_9SPHN</name>
<dbReference type="GO" id="GO:0071978">
    <property type="term" value="P:bacterial-type flagellum-dependent swarming motility"/>
    <property type="evidence" value="ECO:0007669"/>
    <property type="project" value="TreeGrafter"/>
</dbReference>
<keyword evidence="10" id="KW-1185">Reference proteome</keyword>
<comment type="similarity">
    <text evidence="2 4">Belongs to the flagella basal body rod proteins family.</text>
</comment>
<evidence type="ECO:0000313" key="9">
    <source>
        <dbReference type="EMBL" id="MXP33321.1"/>
    </source>
</evidence>
<feature type="domain" description="Flagellar hook protein FlgE/F/G-like D1" evidence="7">
    <location>
        <begin position="93"/>
        <end position="155"/>
    </location>
</feature>
<dbReference type="InterPro" id="IPR053967">
    <property type="entry name" value="LlgE_F_G-like_D1"/>
</dbReference>
<sequence length="257" mass="27125">MNGAFEVGAVALKAQQRALETIANNVANVNTPAFKRAEVQFAEVVNASPDAITEAERLATETMAPTGGVRMSTRSMISEAGEMRASGEAMDIAIDGQGFIELMGQDGETMLWRGGRLTVDRDGYLSASNGMALRALITVPDDVTELVIDRDGVVSGSGNDSEKLELGQIMLVNAESEADLERLDAGLFRLAEGARALDAVPGEDGVGTIQQGMVEGSNVEMTAAMVEMLVLQRAYAASAQVIQAADQISSITNNLKR</sequence>
<dbReference type="AlphaFoldDB" id="A0A845AX18"/>
<accession>A0A845AX18</accession>
<dbReference type="EMBL" id="WTYE01000001">
    <property type="protein sequence ID" value="MXP33321.1"/>
    <property type="molecule type" value="Genomic_DNA"/>
</dbReference>
<dbReference type="RefSeq" id="WP_160778093.1">
    <property type="nucleotide sequence ID" value="NZ_BAAAZF010000001.1"/>
</dbReference>
<evidence type="ECO:0000256" key="3">
    <source>
        <dbReference type="ARBA" id="ARBA00023143"/>
    </source>
</evidence>
<dbReference type="InterPro" id="IPR001444">
    <property type="entry name" value="Flag_bb_rod_N"/>
</dbReference>
<dbReference type="InterPro" id="IPR010930">
    <property type="entry name" value="Flg_bb/hook_C_dom"/>
</dbReference>
<dbReference type="EMBL" id="WTYE01000001">
    <property type="protein sequence ID" value="MXP30561.1"/>
    <property type="molecule type" value="Genomic_DNA"/>
</dbReference>
<dbReference type="Pfam" id="PF22692">
    <property type="entry name" value="LlgE_F_G_D1"/>
    <property type="match status" value="1"/>
</dbReference>
<keyword evidence="3 4" id="KW-0975">Bacterial flagellum</keyword>
<reference evidence="9 10" key="1">
    <citation type="submission" date="2019-12" db="EMBL/GenBank/DDBJ databases">
        <title>Genomic-based taxomic classification of the family Erythrobacteraceae.</title>
        <authorList>
            <person name="Xu L."/>
        </authorList>
    </citation>
    <scope>NUCLEOTIDE SEQUENCE [LARGE SCALE GENOMIC DNA]</scope>
    <source>
        <strain evidence="9 10">JCM 16677</strain>
    </source>
</reference>
<protein>
    <submittedName>
        <fullName evidence="9">Flagellar hook-basal body complex protein</fullName>
    </submittedName>
</protein>
<evidence type="ECO:0000256" key="1">
    <source>
        <dbReference type="ARBA" id="ARBA00004117"/>
    </source>
</evidence>
<evidence type="ECO:0000259" key="7">
    <source>
        <dbReference type="Pfam" id="PF22692"/>
    </source>
</evidence>
<keyword evidence="9" id="KW-0969">Cilium</keyword>
<dbReference type="InterPro" id="IPR019776">
    <property type="entry name" value="Flagellar_basal_body_rod_CS"/>
</dbReference>
<evidence type="ECO:0000256" key="2">
    <source>
        <dbReference type="ARBA" id="ARBA00009677"/>
    </source>
</evidence>
<evidence type="ECO:0000313" key="10">
    <source>
        <dbReference type="Proteomes" id="UP000446786"/>
    </source>
</evidence>
<dbReference type="InterPro" id="IPR020013">
    <property type="entry name" value="Flagellar_FlgE/F/G"/>
</dbReference>
<dbReference type="Pfam" id="PF06429">
    <property type="entry name" value="Flg_bbr_C"/>
    <property type="match status" value="1"/>
</dbReference>
<dbReference type="Pfam" id="PF00460">
    <property type="entry name" value="Flg_bb_rod"/>
    <property type="match status" value="1"/>
</dbReference>
<dbReference type="OrthoDB" id="9804559at2"/>
<evidence type="ECO:0000313" key="8">
    <source>
        <dbReference type="EMBL" id="MXP30561.1"/>
    </source>
</evidence>
<evidence type="ECO:0000256" key="4">
    <source>
        <dbReference type="RuleBase" id="RU362116"/>
    </source>
</evidence>
<keyword evidence="9" id="KW-0966">Cell projection</keyword>
<comment type="caution">
    <text evidence="9">The sequence shown here is derived from an EMBL/GenBank/DDBJ whole genome shotgun (WGS) entry which is preliminary data.</text>
</comment>
<organism evidence="9 10">
    <name type="scientific">Parerythrobacter jejuensis</name>
    <dbReference type="NCBI Taxonomy" id="795812"/>
    <lineage>
        <taxon>Bacteria</taxon>
        <taxon>Pseudomonadati</taxon>
        <taxon>Pseudomonadota</taxon>
        <taxon>Alphaproteobacteria</taxon>
        <taxon>Sphingomonadales</taxon>
        <taxon>Erythrobacteraceae</taxon>
        <taxon>Parerythrobacter</taxon>
    </lineage>
</organism>
<proteinExistence type="inferred from homology"/>
<gene>
    <name evidence="8" type="ORF">GRI94_01855</name>
    <name evidence="9" type="ORF">GRI94_15945</name>
</gene>
<feature type="domain" description="Flagellar basal-body/hook protein C-terminal" evidence="6">
    <location>
        <begin position="210"/>
        <end position="255"/>
    </location>
</feature>
<dbReference type="SUPFAM" id="SSF117143">
    <property type="entry name" value="Flagellar hook protein flgE"/>
    <property type="match status" value="1"/>
</dbReference>
<dbReference type="PANTHER" id="PTHR30435">
    <property type="entry name" value="FLAGELLAR PROTEIN"/>
    <property type="match status" value="1"/>
</dbReference>
<dbReference type="NCBIfam" id="TIGR03506">
    <property type="entry name" value="FlgEFG_subfam"/>
    <property type="match status" value="2"/>
</dbReference>
<dbReference type="InterPro" id="IPR037925">
    <property type="entry name" value="FlgE/F/G-like"/>
</dbReference>
<dbReference type="Proteomes" id="UP000446786">
    <property type="component" value="Unassembled WGS sequence"/>
</dbReference>
<comment type="subcellular location">
    <subcellularLocation>
        <location evidence="1 4">Bacterial flagellum basal body</location>
    </subcellularLocation>
</comment>
<dbReference type="PROSITE" id="PS00588">
    <property type="entry name" value="FLAGELLA_BB_ROD"/>
    <property type="match status" value="1"/>
</dbReference>
<dbReference type="PANTHER" id="PTHR30435:SF19">
    <property type="entry name" value="FLAGELLAR BASAL-BODY ROD PROTEIN FLGG"/>
    <property type="match status" value="1"/>
</dbReference>